<evidence type="ECO:0000313" key="1">
    <source>
        <dbReference type="EMBL" id="QQG31614.1"/>
    </source>
</evidence>
<name>A0A881SY81_SWPV</name>
<dbReference type="EMBL" id="MW036632">
    <property type="protein sequence ID" value="QQG31614.1"/>
    <property type="molecule type" value="Genomic_DNA"/>
</dbReference>
<dbReference type="Proteomes" id="UP000671927">
    <property type="component" value="Segment"/>
</dbReference>
<organismHost>
    <name type="scientific">Sus scrofa</name>
    <name type="common">Pig</name>
    <dbReference type="NCBI Taxonomy" id="9823"/>
</organismHost>
<protein>
    <submittedName>
        <fullName evidence="1">Uncharacterized protein</fullName>
    </submittedName>
</protein>
<organism evidence="1">
    <name type="scientific">Swinepox virus</name>
    <name type="common">SWPV</name>
    <dbReference type="NCBI Taxonomy" id="10276"/>
    <lineage>
        <taxon>Viruses</taxon>
        <taxon>Varidnaviria</taxon>
        <taxon>Bamfordvirae</taxon>
        <taxon>Nucleocytoviricota</taxon>
        <taxon>Pokkesviricetes</taxon>
        <taxon>Chitovirales</taxon>
        <taxon>Poxviridae</taxon>
        <taxon>Chordopoxvirinae</taxon>
        <taxon>Suipoxvirus</taxon>
        <taxon>Suipoxvirus swinepox</taxon>
    </lineage>
</organism>
<gene>
    <name evidence="1" type="primary">SwPV123</name>
</gene>
<reference evidence="1" key="1">
    <citation type="journal article" date="2021" name="Arch. Virol.">
        <title>First complete genome characterization of swinepox virus directly from a clinical sample indicates divergence of a Eurasian-lineage virus.</title>
        <authorList>
            <person name="Aasdev A."/>
            <person name="Mishra A."/>
            <person name="Bora D.P."/>
            <person name="Kurkure N.V."/>
            <person name="Barman N.N."/>
            <person name="Raut A.A."/>
        </authorList>
    </citation>
    <scope>NUCLEOTIDE SEQUENCE</scope>
    <source>
        <strain evidence="1">SwPV/India-Assam/16</strain>
    </source>
</reference>
<proteinExistence type="predicted"/>
<accession>A0A881SY81</accession>
<sequence length="295" mass="34159">MIKCINLSNCVMKCIKNIISKDTVSSMDEYLLKTIINEYIDNNYLSVSSILSINSLTVNCDNQVDNIINLKDVDIKPHRLIDHHNDYTLESNEYIFALCLKGKTTVKCNTSTKSISNTIKRGEAFVLNLKTKYTTVTHTKQLHLAVIMYRTTCPFVYYRNIVFSEDNCLYDIFSGYRFALFRLFDTNDTLLEDVIILNGTYYNSLSMKKSDIINIKTLLRKYNIQLNNTSIDYVPRNYHKDSKEAVELSLDNNTVMHISDGTYTRDIYSLSGTKYKLLFAYGVICYNLLTFYNIE</sequence>